<dbReference type="PIRSF" id="PIRSF017082">
    <property type="entry name" value="YflP"/>
    <property type="match status" value="1"/>
</dbReference>
<comment type="caution">
    <text evidence="3">The sequence shown here is derived from an EMBL/GenBank/DDBJ whole genome shotgun (WGS) entry which is preliminary data.</text>
</comment>
<keyword evidence="4" id="KW-1185">Reference proteome</keyword>
<comment type="similarity">
    <text evidence="1">Belongs to the UPF0065 (bug) family.</text>
</comment>
<dbReference type="PANTHER" id="PTHR42928">
    <property type="entry name" value="TRICARBOXYLATE-BINDING PROTEIN"/>
    <property type="match status" value="1"/>
</dbReference>
<dbReference type="Gene3D" id="3.40.190.150">
    <property type="entry name" value="Bordetella uptake gene, domain 1"/>
    <property type="match status" value="1"/>
</dbReference>
<protein>
    <submittedName>
        <fullName evidence="3">Tripartite tricarboxylate transporter substrate binding protein</fullName>
    </submittedName>
</protein>
<evidence type="ECO:0000313" key="3">
    <source>
        <dbReference type="EMBL" id="MBZ1349590.1"/>
    </source>
</evidence>
<dbReference type="PANTHER" id="PTHR42928:SF5">
    <property type="entry name" value="BLR1237 PROTEIN"/>
    <property type="match status" value="1"/>
</dbReference>
<reference evidence="3" key="1">
    <citation type="submission" date="2021-07" db="EMBL/GenBank/DDBJ databases">
        <title>New genus and species of the family Alcaligenaceae.</title>
        <authorList>
            <person name="Hahn M.W."/>
        </authorList>
    </citation>
    <scope>NUCLEOTIDE SEQUENCE</scope>
    <source>
        <strain evidence="3">LF4-65</strain>
    </source>
</reference>
<dbReference type="RefSeq" id="WP_259660008.1">
    <property type="nucleotide sequence ID" value="NZ_JAHXRI010000004.1"/>
</dbReference>
<feature type="signal peptide" evidence="2">
    <location>
        <begin position="1"/>
        <end position="21"/>
    </location>
</feature>
<keyword evidence="2" id="KW-0732">Signal</keyword>
<dbReference type="EMBL" id="JAHXRI010000004">
    <property type="protein sequence ID" value="MBZ1349590.1"/>
    <property type="molecule type" value="Genomic_DNA"/>
</dbReference>
<dbReference type="Pfam" id="PF03401">
    <property type="entry name" value="TctC"/>
    <property type="match status" value="1"/>
</dbReference>
<proteinExistence type="inferred from homology"/>
<gene>
    <name evidence="3" type="ORF">KZZ10_02935</name>
</gene>
<evidence type="ECO:0000313" key="4">
    <source>
        <dbReference type="Proteomes" id="UP000739565"/>
    </source>
</evidence>
<evidence type="ECO:0000256" key="2">
    <source>
        <dbReference type="SAM" id="SignalP"/>
    </source>
</evidence>
<dbReference type="InterPro" id="IPR005064">
    <property type="entry name" value="BUG"/>
</dbReference>
<dbReference type="CDD" id="cd13578">
    <property type="entry name" value="PBP2_Bug27"/>
    <property type="match status" value="1"/>
</dbReference>
<sequence>MKFLTMLAAAAVVGAPFASVAQDKWPVQNITFLVPFPPGGPTDIMARLLSTPLGAKLGTTVVVENRAGASGNIGSAAVARAKPDGYTILLATSGNMSVNQTLFKNLNYDPIKDFAPIIQISKFPLVLEVKADTPVKSLSEYLAFAKANPTKVSFGSAGNGTPQHLCPELIKKMTGASLQHVPYKGASPAVTDLLGGQIFSMCDIIVGSIKYIQGGQLRPIAVTTKTRAAILPDVPTMDESGLKGFDYFAWHGIVAPAKTPPAIVARYNTALNEIFSDPDFRKKWEAIGSEVIGGSASDFSALILSEADRLGALVKGLGVQLD</sequence>
<dbReference type="SUPFAM" id="SSF53850">
    <property type="entry name" value="Periplasmic binding protein-like II"/>
    <property type="match status" value="1"/>
</dbReference>
<name>A0A953NA99_9BURK</name>
<dbReference type="Proteomes" id="UP000739565">
    <property type="component" value="Unassembled WGS sequence"/>
</dbReference>
<organism evidence="3 4">
    <name type="scientific">Zwartia hollandica</name>
    <dbReference type="NCBI Taxonomy" id="324606"/>
    <lineage>
        <taxon>Bacteria</taxon>
        <taxon>Pseudomonadati</taxon>
        <taxon>Pseudomonadota</taxon>
        <taxon>Betaproteobacteria</taxon>
        <taxon>Burkholderiales</taxon>
        <taxon>Alcaligenaceae</taxon>
        <taxon>Zwartia</taxon>
    </lineage>
</organism>
<dbReference type="AlphaFoldDB" id="A0A953NA99"/>
<dbReference type="Gene3D" id="3.40.190.10">
    <property type="entry name" value="Periplasmic binding protein-like II"/>
    <property type="match status" value="1"/>
</dbReference>
<feature type="chain" id="PRO_5037545288" evidence="2">
    <location>
        <begin position="22"/>
        <end position="322"/>
    </location>
</feature>
<dbReference type="InterPro" id="IPR042100">
    <property type="entry name" value="Bug_dom1"/>
</dbReference>
<evidence type="ECO:0000256" key="1">
    <source>
        <dbReference type="ARBA" id="ARBA00006987"/>
    </source>
</evidence>
<accession>A0A953NA99</accession>